<protein>
    <submittedName>
        <fullName evidence="3">Rxt2 protein</fullName>
    </submittedName>
</protein>
<organism evidence="3 4">
    <name type="scientific">Pichia kluyveri</name>
    <name type="common">Yeast</name>
    <dbReference type="NCBI Taxonomy" id="36015"/>
    <lineage>
        <taxon>Eukaryota</taxon>
        <taxon>Fungi</taxon>
        <taxon>Dikarya</taxon>
        <taxon>Ascomycota</taxon>
        <taxon>Saccharomycotina</taxon>
        <taxon>Pichiomycetes</taxon>
        <taxon>Pichiales</taxon>
        <taxon>Pichiaceae</taxon>
        <taxon>Pichia</taxon>
    </lineage>
</organism>
<feature type="region of interest" description="Disordered" evidence="1">
    <location>
        <begin position="37"/>
        <end position="63"/>
    </location>
</feature>
<dbReference type="GO" id="GO:0005829">
    <property type="term" value="C:cytosol"/>
    <property type="evidence" value="ECO:0007669"/>
    <property type="project" value="TreeGrafter"/>
</dbReference>
<evidence type="ECO:0000313" key="3">
    <source>
        <dbReference type="EMBL" id="GMM46682.1"/>
    </source>
</evidence>
<dbReference type="PANTHER" id="PTHR28232">
    <property type="entry name" value="TRANSCRIPTIONAL REGULATORY PROTEIN RXT2"/>
    <property type="match status" value="1"/>
</dbReference>
<dbReference type="GO" id="GO:0033698">
    <property type="term" value="C:Rpd3L complex"/>
    <property type="evidence" value="ECO:0007669"/>
    <property type="project" value="TreeGrafter"/>
</dbReference>
<dbReference type="AlphaFoldDB" id="A0AAV5R5T0"/>
<evidence type="ECO:0000259" key="2">
    <source>
        <dbReference type="Pfam" id="PF08595"/>
    </source>
</evidence>
<sequence>MTFTEKELAHLKEDILRFKMKLNMDKDNEQYGASITLNTMTSPDSNKGSKLDPTSHGVSKLNLNNNRSNYKLTSVEIYDNDTATYDSKLVYVNREINADTEEMIKRQVEEEFGSDDEEDGIYHHDDKLVNDYDDPYVTTFNEILQSIKIDELLKPITKPSDVVNIKSINRIYQDKYLDNLSSETINIIEREQQLVNLLNKTMDIFLHDDEEHLAADNLGLPDYDHNLDLDKIEQNGGKTAQFDGSNMRNDPFFQPSSYTSNPQFDDIDPVEIDETRQLLQIALQRNEEFIRALSQIRLGFLRADNYRKNVYEWCKEINANEIAQSQAASNDDE</sequence>
<feature type="domain" description="Transcriptional regulatory protein RXT2 N-terminal" evidence="2">
    <location>
        <begin position="45"/>
        <end position="206"/>
    </location>
</feature>
<accession>A0AAV5R5T0</accession>
<evidence type="ECO:0000256" key="1">
    <source>
        <dbReference type="SAM" id="MobiDB-lite"/>
    </source>
</evidence>
<dbReference type="InterPro" id="IPR039602">
    <property type="entry name" value="Rxt2"/>
</dbReference>
<dbReference type="Pfam" id="PF08595">
    <property type="entry name" value="RXT2_N"/>
    <property type="match status" value="1"/>
</dbReference>
<dbReference type="PANTHER" id="PTHR28232:SF1">
    <property type="entry name" value="TRANSCRIPTIONAL REGULATORY PROTEIN RXT2"/>
    <property type="match status" value="1"/>
</dbReference>
<dbReference type="InterPro" id="IPR013904">
    <property type="entry name" value="RXT2_N"/>
</dbReference>
<evidence type="ECO:0000313" key="4">
    <source>
        <dbReference type="Proteomes" id="UP001378960"/>
    </source>
</evidence>
<dbReference type="Proteomes" id="UP001378960">
    <property type="component" value="Unassembled WGS sequence"/>
</dbReference>
<reference evidence="3 4" key="1">
    <citation type="journal article" date="2023" name="Elife">
        <title>Identification of key yeast species and microbe-microbe interactions impacting larval growth of Drosophila in the wild.</title>
        <authorList>
            <person name="Mure A."/>
            <person name="Sugiura Y."/>
            <person name="Maeda R."/>
            <person name="Honda K."/>
            <person name="Sakurai N."/>
            <person name="Takahashi Y."/>
            <person name="Watada M."/>
            <person name="Katoh T."/>
            <person name="Gotoh A."/>
            <person name="Gotoh Y."/>
            <person name="Taniguchi I."/>
            <person name="Nakamura K."/>
            <person name="Hayashi T."/>
            <person name="Katayama T."/>
            <person name="Uemura T."/>
            <person name="Hattori Y."/>
        </authorList>
    </citation>
    <scope>NUCLEOTIDE SEQUENCE [LARGE SCALE GENOMIC DNA]</scope>
    <source>
        <strain evidence="3 4">PK-24</strain>
    </source>
</reference>
<keyword evidence="4" id="KW-1185">Reference proteome</keyword>
<feature type="compositionally biased region" description="Polar residues" evidence="1">
    <location>
        <begin position="37"/>
        <end position="48"/>
    </location>
</feature>
<name>A0AAV5R5T0_PICKL</name>
<dbReference type="EMBL" id="BTGB01000004">
    <property type="protein sequence ID" value="GMM46682.1"/>
    <property type="molecule type" value="Genomic_DNA"/>
</dbReference>
<gene>
    <name evidence="3" type="ORF">DAPK24_032570</name>
</gene>
<proteinExistence type="predicted"/>
<comment type="caution">
    <text evidence="3">The sequence shown here is derived from an EMBL/GenBank/DDBJ whole genome shotgun (WGS) entry which is preliminary data.</text>
</comment>